<dbReference type="OrthoDB" id="5984008at2759"/>
<evidence type="ECO:0000313" key="4">
    <source>
        <dbReference type="Proteomes" id="UP000729402"/>
    </source>
</evidence>
<dbReference type="EMBL" id="JAAALK010000287">
    <property type="protein sequence ID" value="KAG8056831.1"/>
    <property type="molecule type" value="Genomic_DNA"/>
</dbReference>
<feature type="domain" description="Receptor ligand binding region" evidence="2">
    <location>
        <begin position="50"/>
        <end position="381"/>
    </location>
</feature>
<evidence type="ECO:0000259" key="2">
    <source>
        <dbReference type="Pfam" id="PF01094"/>
    </source>
</evidence>
<evidence type="ECO:0000313" key="3">
    <source>
        <dbReference type="EMBL" id="KAG8056831.1"/>
    </source>
</evidence>
<keyword evidence="1" id="KW-0732">Signal</keyword>
<protein>
    <recommendedName>
        <fullName evidence="2">Receptor ligand binding region domain-containing protein</fullName>
    </recommendedName>
</protein>
<reference evidence="3" key="2">
    <citation type="submission" date="2021-02" db="EMBL/GenBank/DDBJ databases">
        <authorList>
            <person name="Kimball J.A."/>
            <person name="Haas M.W."/>
            <person name="Macchietto M."/>
            <person name="Kono T."/>
            <person name="Duquette J."/>
            <person name="Shao M."/>
        </authorList>
    </citation>
    <scope>NUCLEOTIDE SEQUENCE</scope>
    <source>
        <tissue evidence="3">Fresh leaf tissue</tissue>
    </source>
</reference>
<dbReference type="Pfam" id="PF01094">
    <property type="entry name" value="ANF_receptor"/>
    <property type="match status" value="1"/>
</dbReference>
<accession>A0A8J5RMK5</accession>
<organism evidence="3 4">
    <name type="scientific">Zizania palustris</name>
    <name type="common">Northern wild rice</name>
    <dbReference type="NCBI Taxonomy" id="103762"/>
    <lineage>
        <taxon>Eukaryota</taxon>
        <taxon>Viridiplantae</taxon>
        <taxon>Streptophyta</taxon>
        <taxon>Embryophyta</taxon>
        <taxon>Tracheophyta</taxon>
        <taxon>Spermatophyta</taxon>
        <taxon>Magnoliopsida</taxon>
        <taxon>Liliopsida</taxon>
        <taxon>Poales</taxon>
        <taxon>Poaceae</taxon>
        <taxon>BOP clade</taxon>
        <taxon>Oryzoideae</taxon>
        <taxon>Oryzeae</taxon>
        <taxon>Zizaniinae</taxon>
        <taxon>Zizania</taxon>
    </lineage>
</organism>
<name>A0A8J5RMK5_ZIZPA</name>
<evidence type="ECO:0000256" key="1">
    <source>
        <dbReference type="SAM" id="SignalP"/>
    </source>
</evidence>
<dbReference type="Proteomes" id="UP000729402">
    <property type="component" value="Unassembled WGS sequence"/>
</dbReference>
<proteinExistence type="predicted"/>
<dbReference type="PANTHER" id="PTHR34836:SF1">
    <property type="entry name" value="OS09G0428600 PROTEIN"/>
    <property type="match status" value="1"/>
</dbReference>
<dbReference type="InterPro" id="IPR015683">
    <property type="entry name" value="Ionotropic_Glu_rcpt"/>
</dbReference>
<dbReference type="AlphaFoldDB" id="A0A8J5RMK5"/>
<gene>
    <name evidence="3" type="ORF">GUJ93_ZPchr0002g26132</name>
</gene>
<feature type="chain" id="PRO_5035248077" description="Receptor ligand binding region domain-containing protein" evidence="1">
    <location>
        <begin position="21"/>
        <end position="383"/>
    </location>
</feature>
<comment type="caution">
    <text evidence="3">The sequence shown here is derived from an EMBL/GenBank/DDBJ whole genome shotgun (WGS) entry which is preliminary data.</text>
</comment>
<keyword evidence="4" id="KW-1185">Reference proteome</keyword>
<sequence>MTGHTPNPLFLLLFLGSASSLFFATSWGQQQTVSVGFIIDGGSPVGKIANTTIPMALEDFYAAFPGSSARVRLVHRDSRGDVIAAASAAVELMKDQGVRAILGPQSSVESAFVADLATRAEVPVVSFSATSPSVSPDAARFFARAALSDAAQADAIAALATHFKWRRIVPIYQDDDYGAAFVPFLVDALTAAGAEVPYRCALPSTASTDAVAAAMYLLESQQTRAFVLHTRPDLAARVFAAAEAAGMMGEGFVWVITDGLTGLLGSIDAPQGVIGLAPFVPTTPRLRDFKRRWVHQFMRDHPGVHPDHAEMGCYALWAYDAAWAVASLAEHLSPGDLSPPGLVGGTTGPTDFAELGKSSSGKKFLKAITNTKFEGLGGKFELC</sequence>
<feature type="signal peptide" evidence="1">
    <location>
        <begin position="1"/>
        <end position="20"/>
    </location>
</feature>
<dbReference type="FunFam" id="3.40.50.2300:FF:000188">
    <property type="entry name" value="Glutamate receptor"/>
    <property type="match status" value="1"/>
</dbReference>
<reference evidence="3" key="1">
    <citation type="journal article" date="2021" name="bioRxiv">
        <title>Whole Genome Assembly and Annotation of Northern Wild Rice, Zizania palustris L., Supports a Whole Genome Duplication in the Zizania Genus.</title>
        <authorList>
            <person name="Haas M."/>
            <person name="Kono T."/>
            <person name="Macchietto M."/>
            <person name="Millas R."/>
            <person name="McGilp L."/>
            <person name="Shao M."/>
            <person name="Duquette J."/>
            <person name="Hirsch C.N."/>
            <person name="Kimball J."/>
        </authorList>
    </citation>
    <scope>NUCLEOTIDE SEQUENCE</scope>
    <source>
        <tissue evidence="3">Fresh leaf tissue</tissue>
    </source>
</reference>
<dbReference type="PANTHER" id="PTHR34836">
    <property type="entry name" value="OS06G0188250 PROTEIN"/>
    <property type="match status" value="1"/>
</dbReference>
<dbReference type="InterPro" id="IPR001828">
    <property type="entry name" value="ANF_lig-bd_rcpt"/>
</dbReference>